<dbReference type="AlphaFoldDB" id="A0A482WFM4"/>
<protein>
    <submittedName>
        <fullName evidence="2">Uncharacterized protein</fullName>
    </submittedName>
</protein>
<evidence type="ECO:0000256" key="1">
    <source>
        <dbReference type="SAM" id="MobiDB-lite"/>
    </source>
</evidence>
<dbReference type="Proteomes" id="UP000291343">
    <property type="component" value="Unassembled WGS sequence"/>
</dbReference>
<dbReference type="OrthoDB" id="6776761at2759"/>
<dbReference type="EMBL" id="QKKF02037264">
    <property type="protein sequence ID" value="RZF32287.1"/>
    <property type="molecule type" value="Genomic_DNA"/>
</dbReference>
<name>A0A482WFM4_LAOST</name>
<gene>
    <name evidence="2" type="ORF">LSTR_LSTR001751</name>
</gene>
<dbReference type="InParanoid" id="A0A482WFM4"/>
<feature type="compositionally biased region" description="Basic and acidic residues" evidence="1">
    <location>
        <begin position="41"/>
        <end position="66"/>
    </location>
</feature>
<accession>A0A482WFM4</accession>
<keyword evidence="3" id="KW-1185">Reference proteome</keyword>
<proteinExistence type="predicted"/>
<evidence type="ECO:0000313" key="2">
    <source>
        <dbReference type="EMBL" id="RZF32287.1"/>
    </source>
</evidence>
<reference evidence="2 3" key="1">
    <citation type="journal article" date="2017" name="Gigascience">
        <title>Genome sequence of the small brown planthopper, Laodelphax striatellus.</title>
        <authorList>
            <person name="Zhu J."/>
            <person name="Jiang F."/>
            <person name="Wang X."/>
            <person name="Yang P."/>
            <person name="Bao Y."/>
            <person name="Zhao W."/>
            <person name="Wang W."/>
            <person name="Lu H."/>
            <person name="Wang Q."/>
            <person name="Cui N."/>
            <person name="Li J."/>
            <person name="Chen X."/>
            <person name="Luo L."/>
            <person name="Yu J."/>
            <person name="Kang L."/>
            <person name="Cui F."/>
        </authorList>
    </citation>
    <scope>NUCLEOTIDE SEQUENCE [LARGE SCALE GENOMIC DNA]</scope>
    <source>
        <strain evidence="2">Lst14</strain>
    </source>
</reference>
<evidence type="ECO:0000313" key="3">
    <source>
        <dbReference type="Proteomes" id="UP000291343"/>
    </source>
</evidence>
<comment type="caution">
    <text evidence="2">The sequence shown here is derived from an EMBL/GenBank/DDBJ whole genome shotgun (WGS) entry which is preliminary data.</text>
</comment>
<sequence>MDRIRNEEIRGRMKVEYDVVKFIEDKRLIWYGHARRASASKMDRSGNRLEPCGAEKERKAETVMEE</sequence>
<organism evidence="2 3">
    <name type="scientific">Laodelphax striatellus</name>
    <name type="common">Small brown planthopper</name>
    <name type="synonym">Delphax striatella</name>
    <dbReference type="NCBI Taxonomy" id="195883"/>
    <lineage>
        <taxon>Eukaryota</taxon>
        <taxon>Metazoa</taxon>
        <taxon>Ecdysozoa</taxon>
        <taxon>Arthropoda</taxon>
        <taxon>Hexapoda</taxon>
        <taxon>Insecta</taxon>
        <taxon>Pterygota</taxon>
        <taxon>Neoptera</taxon>
        <taxon>Paraneoptera</taxon>
        <taxon>Hemiptera</taxon>
        <taxon>Auchenorrhyncha</taxon>
        <taxon>Fulgoroidea</taxon>
        <taxon>Delphacidae</taxon>
        <taxon>Criomorphinae</taxon>
        <taxon>Laodelphax</taxon>
    </lineage>
</organism>
<feature type="region of interest" description="Disordered" evidence="1">
    <location>
        <begin position="40"/>
        <end position="66"/>
    </location>
</feature>